<sequence length="440" mass="46883">MDIIAGMPFFRLEITKDGQEFSASQKAAIENSVRNSGAAQLTDLFVISHGWNNDSAEAQELYEELFANLAALMPGHAALRDRKFAVVGIFWPSKKFADNELIPSGGAASLDDGAHLSSLAVKRKLDSLKGTFDVPDEALLEHAKMLIDGIESEVTKQEEFVNIIRSLVPNAPTDAADDASDQLFAQEPRQLLAALSKPSFPAPARGGGGIALGIDEQAGGVASFEDFFTGIKAAAWRLLNYATYYQMKERAGVVSKVVNGVLGSVRNLRPDLRIHLIGHSFGARVVTAAVDGPTTIRPSSLSLLQGAFSHNGFSERFDGGKDGYFRKVVGQSKVAGPILATHTVNDKAVGIAYAIASRLSFDNANALGDENDIYGGIGRNGAVKMKSVELVKGTLLPASGVYRFVPRKVHNLRADAFIGNHSDVKGPQVAHAILSAVGIT</sequence>
<evidence type="ECO:0008006" key="4">
    <source>
        <dbReference type="Google" id="ProtNLM"/>
    </source>
</evidence>
<dbReference type="InterPro" id="IPR029058">
    <property type="entry name" value="AB_hydrolase_fold"/>
</dbReference>
<accession>A0A939LY88</accession>
<evidence type="ECO:0000313" key="2">
    <source>
        <dbReference type="EMBL" id="UEM12386.1"/>
    </source>
</evidence>
<organism evidence="1">
    <name type="scientific">Bradyrhizobium barranii subsp. barranii</name>
    <dbReference type="NCBI Taxonomy" id="2823807"/>
    <lineage>
        <taxon>Bacteria</taxon>
        <taxon>Pseudomonadati</taxon>
        <taxon>Pseudomonadota</taxon>
        <taxon>Alphaproteobacteria</taxon>
        <taxon>Hyphomicrobiales</taxon>
        <taxon>Nitrobacteraceae</taxon>
        <taxon>Bradyrhizobium</taxon>
        <taxon>Bradyrhizobium barranii</taxon>
    </lineage>
</organism>
<dbReference type="KEGG" id="bban:J4G43_049700"/>
<dbReference type="EMBL" id="JAGEMI010000001">
    <property type="protein sequence ID" value="MBO1859424.1"/>
    <property type="molecule type" value="Genomic_DNA"/>
</dbReference>
<reference evidence="2 3" key="2">
    <citation type="journal article" date="2022" name="Int. J. Syst. Evol. Microbiol.">
        <title>Strains of Bradyrhizobium barranii sp. nov. associated with legumes native to Canada are symbionts of soybeans and belong to different subspecies (subsp. barranii subsp. nov. and subsp. apii subsp. nov.) and symbiovars (sv. glycinearum and sv. septentrionale).</title>
        <authorList>
            <person name="Bromfield E.S.P."/>
            <person name="Cloutier S."/>
            <person name="Wasai-Hara S."/>
            <person name="Minamisawa K."/>
        </authorList>
    </citation>
    <scope>NUCLEOTIDE SEQUENCE [LARGE SCALE GENOMIC DNA]</scope>
    <source>
        <strain evidence="2 3">144S4</strain>
    </source>
</reference>
<proteinExistence type="predicted"/>
<dbReference type="RefSeq" id="WP_208083428.1">
    <property type="nucleotide sequence ID" value="NZ_CP086136.1"/>
</dbReference>
<name>A0A939LY88_9BRAD</name>
<evidence type="ECO:0000313" key="3">
    <source>
        <dbReference type="Proteomes" id="UP000664702"/>
    </source>
</evidence>
<evidence type="ECO:0000313" key="1">
    <source>
        <dbReference type="EMBL" id="MBO1859424.1"/>
    </source>
</evidence>
<dbReference type="Gene3D" id="3.40.50.1820">
    <property type="entry name" value="alpha/beta hydrolase"/>
    <property type="match status" value="1"/>
</dbReference>
<gene>
    <name evidence="1" type="ORF">J4G43_00070</name>
    <name evidence="2" type="ORF">J4G43_049700</name>
</gene>
<dbReference type="SUPFAM" id="SSF53474">
    <property type="entry name" value="alpha/beta-Hydrolases"/>
    <property type="match status" value="2"/>
</dbReference>
<protein>
    <recommendedName>
        <fullName evidence="4">Serine-threonine protein kinase</fullName>
    </recommendedName>
</protein>
<dbReference type="Proteomes" id="UP000664702">
    <property type="component" value="Chromosome"/>
</dbReference>
<dbReference type="AlphaFoldDB" id="A0A939LY88"/>
<reference evidence="1" key="1">
    <citation type="submission" date="2021-03" db="EMBL/GenBank/DDBJ databases">
        <title>Whole Genome Sequence of Bradyrhizobium sp. Strain 144S4.</title>
        <authorList>
            <person name="Bromfield E.S.P."/>
            <person name="Cloutier S."/>
        </authorList>
    </citation>
    <scope>NUCLEOTIDE SEQUENCE [LARGE SCALE GENOMIC DNA]</scope>
    <source>
        <strain evidence="1">144S4</strain>
    </source>
</reference>
<dbReference type="EMBL" id="CP086136">
    <property type="protein sequence ID" value="UEM12386.1"/>
    <property type="molecule type" value="Genomic_DNA"/>
</dbReference>